<organism evidence="3 4">
    <name type="scientific">Stylosanthes scabra</name>
    <dbReference type="NCBI Taxonomy" id="79078"/>
    <lineage>
        <taxon>Eukaryota</taxon>
        <taxon>Viridiplantae</taxon>
        <taxon>Streptophyta</taxon>
        <taxon>Embryophyta</taxon>
        <taxon>Tracheophyta</taxon>
        <taxon>Spermatophyta</taxon>
        <taxon>Magnoliopsida</taxon>
        <taxon>eudicotyledons</taxon>
        <taxon>Gunneridae</taxon>
        <taxon>Pentapetalae</taxon>
        <taxon>rosids</taxon>
        <taxon>fabids</taxon>
        <taxon>Fabales</taxon>
        <taxon>Fabaceae</taxon>
        <taxon>Papilionoideae</taxon>
        <taxon>50 kb inversion clade</taxon>
        <taxon>dalbergioids sensu lato</taxon>
        <taxon>Dalbergieae</taxon>
        <taxon>Pterocarpus clade</taxon>
        <taxon>Stylosanthes</taxon>
    </lineage>
</organism>
<name>A0ABU6VXA4_9FABA</name>
<keyword evidence="4" id="KW-1185">Reference proteome</keyword>
<dbReference type="PANTHER" id="PTHR31096:SF22">
    <property type="entry name" value="ACT DOMAIN-CONTAINING PROTEIN ACR4"/>
    <property type="match status" value="1"/>
</dbReference>
<proteinExistence type="predicted"/>
<dbReference type="SUPFAM" id="SSF55021">
    <property type="entry name" value="ACT-like"/>
    <property type="match status" value="1"/>
</dbReference>
<reference evidence="3 4" key="1">
    <citation type="journal article" date="2023" name="Plants (Basel)">
        <title>Bridging the Gap: Combining Genomics and Transcriptomics Approaches to Understand Stylosanthes scabra, an Orphan Legume from the Brazilian Caatinga.</title>
        <authorList>
            <person name="Ferreira-Neto J.R.C."/>
            <person name="da Silva M.D."/>
            <person name="Binneck E."/>
            <person name="de Melo N.F."/>
            <person name="da Silva R.H."/>
            <person name="de Melo A.L.T.M."/>
            <person name="Pandolfi V."/>
            <person name="Bustamante F.O."/>
            <person name="Brasileiro-Vidal A.C."/>
            <person name="Benko-Iseppon A.M."/>
        </authorList>
    </citation>
    <scope>NUCLEOTIDE SEQUENCE [LARGE SCALE GENOMIC DNA]</scope>
    <source>
        <tissue evidence="3">Leaves</tissue>
    </source>
</reference>
<dbReference type="Gene3D" id="1.10.8.60">
    <property type="match status" value="1"/>
</dbReference>
<accession>A0ABU6VXA4</accession>
<evidence type="ECO:0000313" key="3">
    <source>
        <dbReference type="EMBL" id="MED6176448.1"/>
    </source>
</evidence>
<comment type="function">
    <text evidence="2">Binds amino acids.</text>
</comment>
<keyword evidence="1 2" id="KW-0677">Repeat</keyword>
<gene>
    <name evidence="3" type="primary">ACR4_6</name>
    <name evidence="3" type="ORF">PIB30_088303</name>
</gene>
<evidence type="ECO:0000256" key="1">
    <source>
        <dbReference type="ARBA" id="ARBA00022737"/>
    </source>
</evidence>
<dbReference type="PANTHER" id="PTHR31096">
    <property type="entry name" value="ACT DOMAIN-CONTAINING PROTEIN ACR4-RELATED"/>
    <property type="match status" value="1"/>
</dbReference>
<dbReference type="InterPro" id="IPR045865">
    <property type="entry name" value="ACT-like_dom_sf"/>
</dbReference>
<comment type="caution">
    <text evidence="3">The sequence shown here is derived from an EMBL/GenBank/DDBJ whole genome shotgun (WGS) entry which is preliminary data.</text>
</comment>
<evidence type="ECO:0000256" key="2">
    <source>
        <dbReference type="RuleBase" id="RU369043"/>
    </source>
</evidence>
<protein>
    <recommendedName>
        <fullName evidence="2">ACT domain-containing protein ACR</fullName>
    </recommendedName>
    <alternativeName>
        <fullName evidence="2">Protein ACT DOMAIN REPEATS</fullName>
    </alternativeName>
</protein>
<dbReference type="EMBL" id="JASCZI010152630">
    <property type="protein sequence ID" value="MED6176448.1"/>
    <property type="molecule type" value="Genomic_DNA"/>
</dbReference>
<dbReference type="Proteomes" id="UP001341840">
    <property type="component" value="Unassembled WGS sequence"/>
</dbReference>
<dbReference type="InterPro" id="IPR040217">
    <property type="entry name" value="ACR1-12"/>
</dbReference>
<evidence type="ECO:0000313" key="4">
    <source>
        <dbReference type="Proteomes" id="UP001341840"/>
    </source>
</evidence>
<sequence length="194" mass="21952">MFLLHAIPFALHLQTGFPLPFSSTSRSAVASHRAHCSSSKRVWELFVISDHLFGEKLNKMSKRLMDVAKAEGIQVNEIALEEQAERVDGDMHENRHTFFYTQLCAFPAFGTYDIAQMDRVDSANKHGILLEVVQILTDMNLIITKAYISSDGEWFMDGHQAAQLANMEFLHKERQHIIELLAKIPISGVIDQAL</sequence>